<organism evidence="1">
    <name type="scientific">marine sediment metagenome</name>
    <dbReference type="NCBI Taxonomy" id="412755"/>
    <lineage>
        <taxon>unclassified sequences</taxon>
        <taxon>metagenomes</taxon>
        <taxon>ecological metagenomes</taxon>
    </lineage>
</organism>
<comment type="caution">
    <text evidence="1">The sequence shown here is derived from an EMBL/GenBank/DDBJ whole genome shotgun (WGS) entry which is preliminary data.</text>
</comment>
<sequence length="141" mass="15624">GDGRGFLGALGMGADGIMMGTAFMATKECPTNEASKMEMVQSRPDNPRLRFRVLSHASPKDYAEVMQKRNEMPMEEWLPLLERIQPKDSDWVGPADVPEASRVGSLAIGAIESVPTVKGFVDGIIREAEEILDSWEFLKKR</sequence>
<evidence type="ECO:0000313" key="1">
    <source>
        <dbReference type="EMBL" id="GAG05466.1"/>
    </source>
</evidence>
<name>X0VYD0_9ZZZZ</name>
<dbReference type="Pfam" id="PF03060">
    <property type="entry name" value="NMO"/>
    <property type="match status" value="1"/>
</dbReference>
<reference evidence="1" key="1">
    <citation type="journal article" date="2014" name="Front. Microbiol.">
        <title>High frequency of phylogenetically diverse reductive dehalogenase-homologous genes in deep subseafloor sedimentary metagenomes.</title>
        <authorList>
            <person name="Kawai M."/>
            <person name="Futagami T."/>
            <person name="Toyoda A."/>
            <person name="Takaki Y."/>
            <person name="Nishi S."/>
            <person name="Hori S."/>
            <person name="Arai W."/>
            <person name="Tsubouchi T."/>
            <person name="Morono Y."/>
            <person name="Uchiyama I."/>
            <person name="Ito T."/>
            <person name="Fujiyama A."/>
            <person name="Inagaki F."/>
            <person name="Takami H."/>
        </authorList>
    </citation>
    <scope>NUCLEOTIDE SEQUENCE</scope>
    <source>
        <strain evidence="1">Expedition CK06-06</strain>
    </source>
</reference>
<dbReference type="EMBL" id="BARS01026871">
    <property type="protein sequence ID" value="GAG05466.1"/>
    <property type="molecule type" value="Genomic_DNA"/>
</dbReference>
<protein>
    <submittedName>
        <fullName evidence="1">Uncharacterized protein</fullName>
    </submittedName>
</protein>
<proteinExistence type="predicted"/>
<dbReference type="SUPFAM" id="SSF51412">
    <property type="entry name" value="Inosine monophosphate dehydrogenase (IMPDH)"/>
    <property type="match status" value="1"/>
</dbReference>
<gene>
    <name evidence="1" type="ORF">S01H1_42279</name>
</gene>
<dbReference type="AlphaFoldDB" id="X0VYD0"/>
<dbReference type="InterPro" id="IPR013785">
    <property type="entry name" value="Aldolase_TIM"/>
</dbReference>
<accession>X0VYD0</accession>
<feature type="non-terminal residue" evidence="1">
    <location>
        <position position="1"/>
    </location>
</feature>
<dbReference type="Gene3D" id="3.20.20.70">
    <property type="entry name" value="Aldolase class I"/>
    <property type="match status" value="1"/>
</dbReference>